<dbReference type="EMBL" id="JARWBG010000008">
    <property type="protein sequence ID" value="MDH2389042.1"/>
    <property type="molecule type" value="Genomic_DNA"/>
</dbReference>
<comment type="caution">
    <text evidence="1">The sequence shown here is derived from an EMBL/GenBank/DDBJ whole genome shotgun (WGS) entry which is preliminary data.</text>
</comment>
<name>A0ABT6HL74_9ACTN</name>
<sequence length="114" mass="12510">MNHTTIRPELMRADAELLLLPTADPPTSDQLDELTLRFRGYLMQLIPAVTDRIPKHPRNDDTLAHAMAAVARARRRLAEEPPNGHPTKAIAYAQSLARAVIALADSLAALEAAR</sequence>
<gene>
    <name evidence="1" type="ORF">QCN29_09605</name>
</gene>
<dbReference type="RefSeq" id="WP_279927325.1">
    <property type="nucleotide sequence ID" value="NZ_JARWBG010000008.1"/>
</dbReference>
<dbReference type="Pfam" id="PF19979">
    <property type="entry name" value="DUF6415"/>
    <property type="match status" value="1"/>
</dbReference>
<dbReference type="Proteomes" id="UP001223144">
    <property type="component" value="Unassembled WGS sequence"/>
</dbReference>
<proteinExistence type="predicted"/>
<organism evidence="1 2">
    <name type="scientific">Streptomyces chengmaiensis</name>
    <dbReference type="NCBI Taxonomy" id="3040919"/>
    <lineage>
        <taxon>Bacteria</taxon>
        <taxon>Bacillati</taxon>
        <taxon>Actinomycetota</taxon>
        <taxon>Actinomycetes</taxon>
        <taxon>Kitasatosporales</taxon>
        <taxon>Streptomycetaceae</taxon>
        <taxon>Streptomyces</taxon>
    </lineage>
</organism>
<evidence type="ECO:0000313" key="1">
    <source>
        <dbReference type="EMBL" id="MDH2389042.1"/>
    </source>
</evidence>
<protein>
    <submittedName>
        <fullName evidence="1">DUF6415 family natural product biosynthesis protein</fullName>
    </submittedName>
</protein>
<dbReference type="InterPro" id="IPR046300">
    <property type="entry name" value="DUF6415"/>
</dbReference>
<reference evidence="1 2" key="1">
    <citation type="submission" date="2023-04" db="EMBL/GenBank/DDBJ databases">
        <title>Streptomyces chengmaiensis sp. nov. isolated from the stem of mangrove plant in Hainan.</title>
        <authorList>
            <person name="Huang X."/>
            <person name="Zhou S."/>
            <person name="Chu X."/>
            <person name="Xie Y."/>
            <person name="Lin Y."/>
        </authorList>
    </citation>
    <scope>NUCLEOTIDE SEQUENCE [LARGE SCALE GENOMIC DNA]</scope>
    <source>
        <strain evidence="1 2">HNM0663</strain>
    </source>
</reference>
<evidence type="ECO:0000313" key="2">
    <source>
        <dbReference type="Proteomes" id="UP001223144"/>
    </source>
</evidence>
<keyword evidence="2" id="KW-1185">Reference proteome</keyword>
<accession>A0ABT6HL74</accession>